<dbReference type="STRING" id="294747.C5MBN3"/>
<gene>
    <name evidence="9" type="ORF">CTRG_03475</name>
</gene>
<feature type="compositionally biased region" description="Low complexity" evidence="7">
    <location>
        <begin position="244"/>
        <end position="259"/>
    </location>
</feature>
<dbReference type="GO" id="GO:0000122">
    <property type="term" value="P:negative regulation of transcription by RNA polymerase II"/>
    <property type="evidence" value="ECO:0007669"/>
    <property type="project" value="TreeGrafter"/>
</dbReference>
<keyword evidence="2" id="KW-0479">Metal-binding</keyword>
<dbReference type="InterPro" id="IPR039355">
    <property type="entry name" value="Transcription_factor_GATA"/>
</dbReference>
<keyword evidence="4" id="KW-0862">Zinc</keyword>
<dbReference type="PANTHER" id="PTHR10071:SF281">
    <property type="entry name" value="BOX A-BINDING FACTOR-RELATED"/>
    <property type="match status" value="1"/>
</dbReference>
<dbReference type="Gene3D" id="3.30.50.10">
    <property type="entry name" value="Erythroid Transcription Factor GATA-1, subunit A"/>
    <property type="match status" value="1"/>
</dbReference>
<reference evidence="9 10" key="1">
    <citation type="journal article" date="2009" name="Nature">
        <title>Evolution of pathogenicity and sexual reproduction in eight Candida genomes.</title>
        <authorList>
            <person name="Butler G."/>
            <person name="Rasmussen M.D."/>
            <person name="Lin M.F."/>
            <person name="Santos M.A."/>
            <person name="Sakthikumar S."/>
            <person name="Munro C.A."/>
            <person name="Rheinbay E."/>
            <person name="Grabherr M."/>
            <person name="Forche A."/>
            <person name="Reedy J.L."/>
            <person name="Agrafioti I."/>
            <person name="Arnaud M.B."/>
            <person name="Bates S."/>
            <person name="Brown A.J."/>
            <person name="Brunke S."/>
            <person name="Costanzo M.C."/>
            <person name="Fitzpatrick D.A."/>
            <person name="de Groot P.W."/>
            <person name="Harris D."/>
            <person name="Hoyer L.L."/>
            <person name="Hube B."/>
            <person name="Klis F.M."/>
            <person name="Kodira C."/>
            <person name="Lennard N."/>
            <person name="Logue M.E."/>
            <person name="Martin R."/>
            <person name="Neiman A.M."/>
            <person name="Nikolaou E."/>
            <person name="Quail M.A."/>
            <person name="Quinn J."/>
            <person name="Santos M.C."/>
            <person name="Schmitzberger F.F."/>
            <person name="Sherlock G."/>
            <person name="Shah P."/>
            <person name="Silverstein K.A."/>
            <person name="Skrzypek M.S."/>
            <person name="Soll D."/>
            <person name="Staggs R."/>
            <person name="Stansfield I."/>
            <person name="Stumpf M.P."/>
            <person name="Sudbery P.E."/>
            <person name="Srikantha T."/>
            <person name="Zeng Q."/>
            <person name="Berman J."/>
            <person name="Berriman M."/>
            <person name="Heitman J."/>
            <person name="Gow N.A."/>
            <person name="Lorenz M.C."/>
            <person name="Birren B.W."/>
            <person name="Kellis M."/>
            <person name="Cuomo C.A."/>
        </authorList>
    </citation>
    <scope>NUCLEOTIDE SEQUENCE [LARGE SCALE GENOMIC DNA]</scope>
    <source>
        <strain evidence="10">ATCC MYA-3404 / T1</strain>
    </source>
</reference>
<dbReference type="GO" id="GO:0005634">
    <property type="term" value="C:nucleus"/>
    <property type="evidence" value="ECO:0007669"/>
    <property type="project" value="UniProtKB-SubCell"/>
</dbReference>
<dbReference type="HOGENOM" id="CLU_652107_0_0_1"/>
<dbReference type="GO" id="GO:0045944">
    <property type="term" value="P:positive regulation of transcription by RNA polymerase II"/>
    <property type="evidence" value="ECO:0007669"/>
    <property type="project" value="TreeGrafter"/>
</dbReference>
<dbReference type="InterPro" id="IPR013088">
    <property type="entry name" value="Znf_NHR/GATA"/>
</dbReference>
<dbReference type="InterPro" id="IPR000679">
    <property type="entry name" value="Znf_GATA"/>
</dbReference>
<dbReference type="CDD" id="cd00202">
    <property type="entry name" value="ZnF_GATA"/>
    <property type="match status" value="1"/>
</dbReference>
<evidence type="ECO:0000256" key="2">
    <source>
        <dbReference type="ARBA" id="ARBA00022723"/>
    </source>
</evidence>
<protein>
    <recommendedName>
        <fullName evidence="8">GATA-type domain-containing protein</fullName>
    </recommendedName>
</protein>
<dbReference type="Pfam" id="PF00320">
    <property type="entry name" value="GATA"/>
    <property type="match status" value="1"/>
</dbReference>
<evidence type="ECO:0000313" key="10">
    <source>
        <dbReference type="Proteomes" id="UP000002037"/>
    </source>
</evidence>
<dbReference type="VEuPathDB" id="FungiDB:CTRG_03475"/>
<evidence type="ECO:0000256" key="5">
    <source>
        <dbReference type="ARBA" id="ARBA00023242"/>
    </source>
</evidence>
<evidence type="ECO:0000256" key="3">
    <source>
        <dbReference type="ARBA" id="ARBA00022771"/>
    </source>
</evidence>
<feature type="compositionally biased region" description="Low complexity" evidence="7">
    <location>
        <begin position="268"/>
        <end position="278"/>
    </location>
</feature>
<keyword evidence="3 6" id="KW-0863">Zinc-finger</keyword>
<dbReference type="EMBL" id="GG692398">
    <property type="protein sequence ID" value="EER33050.1"/>
    <property type="molecule type" value="Genomic_DNA"/>
</dbReference>
<accession>C5MBN3</accession>
<dbReference type="GeneID" id="8298001"/>
<feature type="domain" description="GATA-type" evidence="8">
    <location>
        <begin position="199"/>
        <end position="256"/>
    </location>
</feature>
<proteinExistence type="predicted"/>
<feature type="region of interest" description="Disordered" evidence="7">
    <location>
        <begin position="240"/>
        <end position="278"/>
    </location>
</feature>
<dbReference type="GO" id="GO:0000978">
    <property type="term" value="F:RNA polymerase II cis-regulatory region sequence-specific DNA binding"/>
    <property type="evidence" value="ECO:0007669"/>
    <property type="project" value="TreeGrafter"/>
</dbReference>
<evidence type="ECO:0000256" key="6">
    <source>
        <dbReference type="PROSITE-ProRule" id="PRU00094"/>
    </source>
</evidence>
<dbReference type="KEGG" id="ctp:CTRG_03475"/>
<dbReference type="GO" id="GO:0000981">
    <property type="term" value="F:DNA-binding transcription factor activity, RNA polymerase II-specific"/>
    <property type="evidence" value="ECO:0007669"/>
    <property type="project" value="TreeGrafter"/>
</dbReference>
<keyword evidence="10" id="KW-1185">Reference proteome</keyword>
<dbReference type="Proteomes" id="UP000002037">
    <property type="component" value="Unassembled WGS sequence"/>
</dbReference>
<dbReference type="SUPFAM" id="SSF57716">
    <property type="entry name" value="Glucocorticoid receptor-like (DNA-binding domain)"/>
    <property type="match status" value="1"/>
</dbReference>
<dbReference type="PRINTS" id="PR00619">
    <property type="entry name" value="GATAZNFINGER"/>
</dbReference>
<dbReference type="PANTHER" id="PTHR10071">
    <property type="entry name" value="TRANSCRIPTION FACTOR GATA FAMILY MEMBER"/>
    <property type="match status" value="1"/>
</dbReference>
<evidence type="ECO:0000256" key="7">
    <source>
        <dbReference type="SAM" id="MobiDB-lite"/>
    </source>
</evidence>
<dbReference type="eggNOG" id="KOG1601">
    <property type="taxonomic scope" value="Eukaryota"/>
</dbReference>
<dbReference type="PROSITE" id="PS00344">
    <property type="entry name" value="GATA_ZN_FINGER_1"/>
    <property type="match status" value="1"/>
</dbReference>
<feature type="region of interest" description="Disordered" evidence="7">
    <location>
        <begin position="1"/>
        <end position="41"/>
    </location>
</feature>
<feature type="region of interest" description="Disordered" evidence="7">
    <location>
        <begin position="344"/>
        <end position="375"/>
    </location>
</feature>
<evidence type="ECO:0000259" key="8">
    <source>
        <dbReference type="PROSITE" id="PS50114"/>
    </source>
</evidence>
<dbReference type="SMART" id="SM00401">
    <property type="entry name" value="ZnF_GATA"/>
    <property type="match status" value="1"/>
</dbReference>
<keyword evidence="5" id="KW-0539">Nucleus</keyword>
<name>C5MBN3_CANTT</name>
<dbReference type="RefSeq" id="XP_002549178.1">
    <property type="nucleotide sequence ID" value="XM_002549132.1"/>
</dbReference>
<dbReference type="GO" id="GO:0008270">
    <property type="term" value="F:zinc ion binding"/>
    <property type="evidence" value="ECO:0007669"/>
    <property type="project" value="UniProtKB-KW"/>
</dbReference>
<evidence type="ECO:0000256" key="1">
    <source>
        <dbReference type="ARBA" id="ARBA00004123"/>
    </source>
</evidence>
<sequence length="383" mass="42865">MYSPGSTSTNKTTPPEMNFDTEKQKSNKYKSSSTDMTQSSAQVPNIQDLISDEDDVSLDIFKMYSKKYLPQQNQYQNQRVSNLAWRISSNKSKITKPLIRSNSVPKGGSNHSLASRLEARSNSMTDSLDNFDYVAHIKQISEQQISESGPKSLQKSKSTNTTITNNNNNFLSSYISSLESTLIQQKQQQGQTVFGSNQPKKVLQCTNCQTKTTPLWRKTNNGDLLCNACGLFHKLHGVVRPPRKSVSSNNNSKQQRSKPTPQSFPMPTSSHATTSTTTTTMSDDLMNFDSFLAMNTAANTTTTTTTTTMADDLMNNLDFENFKNELNIDFKNYTSHHDELDLLDLPPSSNHNINNNNNNNNNGSSSNTNDNDNNWNWLEFSPA</sequence>
<dbReference type="PROSITE" id="PS50114">
    <property type="entry name" value="GATA_ZN_FINGER_2"/>
    <property type="match status" value="1"/>
</dbReference>
<comment type="subcellular location">
    <subcellularLocation>
        <location evidence="1">Nucleus</location>
    </subcellularLocation>
</comment>
<evidence type="ECO:0000256" key="4">
    <source>
        <dbReference type="ARBA" id="ARBA00022833"/>
    </source>
</evidence>
<feature type="compositionally biased region" description="Polar residues" evidence="7">
    <location>
        <begin position="29"/>
        <end position="41"/>
    </location>
</feature>
<feature type="compositionally biased region" description="Polar residues" evidence="7">
    <location>
        <begin position="1"/>
        <end position="15"/>
    </location>
</feature>
<evidence type="ECO:0000313" key="9">
    <source>
        <dbReference type="EMBL" id="EER33050.1"/>
    </source>
</evidence>
<dbReference type="AlphaFoldDB" id="C5MBN3"/>
<dbReference type="OrthoDB" id="515401at2759"/>
<organism evidence="9 10">
    <name type="scientific">Candida tropicalis (strain ATCC MYA-3404 / T1)</name>
    <name type="common">Yeast</name>
    <dbReference type="NCBI Taxonomy" id="294747"/>
    <lineage>
        <taxon>Eukaryota</taxon>
        <taxon>Fungi</taxon>
        <taxon>Dikarya</taxon>
        <taxon>Ascomycota</taxon>
        <taxon>Saccharomycotina</taxon>
        <taxon>Pichiomycetes</taxon>
        <taxon>Debaryomycetaceae</taxon>
        <taxon>Candida/Lodderomyces clade</taxon>
        <taxon>Candida</taxon>
    </lineage>
</organism>